<sequence length="441" mass="49604">MNKHKSATILVMLVILFLFGYSSSYAQEKPLNLEALKKSALQYSRTIKNDSLRVERAELVKKEAFDTYFPEVSANGFALYGFEYLVPAIPTYLPNGIDNLYSLGATATQPIYTGGKIKLGNKLADLQLDSQRISSKTAIDSVVLNTELKFWQLLKIQEQLKVVKAGKTYLNELLKQQEDLLYEGLISKSQLLQVKVEKSGVLVNELELSNFRKIALLDLSLYVGIPFDTTLVAEKGFNENVIPADLVYASPTIDLPNNKFYQLSEKQVSAANLQVKNEKADLLPQIAIGINATKLGTFTNDFNTAIQPIAFGTLSIPISAFWGKEKKQIKQREIDVQIAENSRDEVKDQLTKYIMKNWYDLQTANKHIQYSKDKVAYAIQNLKSQRDNYDSGLSNLTDLLNARQTKEEADAAIVNAIADYKQKEATYLYSINELPIPNLDN</sequence>
<keyword evidence="7" id="KW-0998">Cell outer membrane</keyword>
<dbReference type="GO" id="GO:0015562">
    <property type="term" value="F:efflux transmembrane transporter activity"/>
    <property type="evidence" value="ECO:0007669"/>
    <property type="project" value="InterPro"/>
</dbReference>
<dbReference type="EMBL" id="CP002453">
    <property type="protein sequence ID" value="ADV50498.1"/>
    <property type="molecule type" value="Genomic_DNA"/>
</dbReference>
<keyword evidence="3" id="KW-0813">Transport</keyword>
<keyword evidence="4" id="KW-1134">Transmembrane beta strand</keyword>
<protein>
    <submittedName>
        <fullName evidence="8">Outer membrane efflux protein</fullName>
    </submittedName>
</protein>
<dbReference type="PANTHER" id="PTHR30026:SF20">
    <property type="entry name" value="OUTER MEMBRANE PROTEIN TOLC"/>
    <property type="match status" value="1"/>
</dbReference>
<keyword evidence="5" id="KW-0812">Transmembrane</keyword>
<dbReference type="STRING" id="688270.Celal_3227"/>
<proteinExistence type="inferred from homology"/>
<dbReference type="Pfam" id="PF02321">
    <property type="entry name" value="OEP"/>
    <property type="match status" value="2"/>
</dbReference>
<organism evidence="8 9">
    <name type="scientific">Cellulophaga algicola (strain DSM 14237 / IC166 / ACAM 630)</name>
    <dbReference type="NCBI Taxonomy" id="688270"/>
    <lineage>
        <taxon>Bacteria</taxon>
        <taxon>Pseudomonadati</taxon>
        <taxon>Bacteroidota</taxon>
        <taxon>Flavobacteriia</taxon>
        <taxon>Flavobacteriales</taxon>
        <taxon>Flavobacteriaceae</taxon>
        <taxon>Cellulophaga</taxon>
    </lineage>
</organism>
<evidence type="ECO:0000256" key="3">
    <source>
        <dbReference type="ARBA" id="ARBA00022448"/>
    </source>
</evidence>
<comment type="similarity">
    <text evidence="2">Belongs to the outer membrane factor (OMF) (TC 1.B.17) family.</text>
</comment>
<evidence type="ECO:0000256" key="6">
    <source>
        <dbReference type="ARBA" id="ARBA00023136"/>
    </source>
</evidence>
<reference evidence="8 9" key="1">
    <citation type="journal article" date="2010" name="Stand. Genomic Sci.">
        <title>Complete genome sequence of Cellulophaga algicola type strain (IC166).</title>
        <authorList>
            <person name="Abt B."/>
            <person name="Lu M."/>
            <person name="Misra M."/>
            <person name="Han C."/>
            <person name="Nolan M."/>
            <person name="Lucas S."/>
            <person name="Hammon N."/>
            <person name="Deshpande S."/>
            <person name="Cheng J.F."/>
            <person name="Tapia R."/>
            <person name="Goodwin L."/>
            <person name="Pitluck S."/>
            <person name="Liolios K."/>
            <person name="Pagani I."/>
            <person name="Ivanova N."/>
            <person name="Mavromatis K."/>
            <person name="Ovchinikova G."/>
            <person name="Pati A."/>
            <person name="Chen A."/>
            <person name="Palaniappan K."/>
            <person name="Land M."/>
            <person name="Hauser L."/>
            <person name="Chang Y.J."/>
            <person name="Jeffries C.D."/>
            <person name="Detter J.C."/>
            <person name="Brambilla E."/>
            <person name="Rohde M."/>
            <person name="Tindall B.J."/>
            <person name="Goker M."/>
            <person name="Woyke T."/>
            <person name="Bristow J."/>
            <person name="Eisen J.A."/>
            <person name="Markowitz V."/>
            <person name="Hugenholtz P."/>
            <person name="Kyrpides N.C."/>
            <person name="Klenk H.P."/>
            <person name="Lapidus A."/>
        </authorList>
    </citation>
    <scope>NUCLEOTIDE SEQUENCE [LARGE SCALE GENOMIC DNA]</scope>
    <source>
        <strain evidence="9">DSM 14237 / IC166 / ACAM 630</strain>
    </source>
</reference>
<dbReference type="GO" id="GO:1990281">
    <property type="term" value="C:efflux pump complex"/>
    <property type="evidence" value="ECO:0007669"/>
    <property type="project" value="TreeGrafter"/>
</dbReference>
<dbReference type="GO" id="GO:0009279">
    <property type="term" value="C:cell outer membrane"/>
    <property type="evidence" value="ECO:0007669"/>
    <property type="project" value="UniProtKB-SubCell"/>
</dbReference>
<accession>E6X5E3</accession>
<keyword evidence="9" id="KW-1185">Reference proteome</keyword>
<keyword evidence="6" id="KW-0472">Membrane</keyword>
<dbReference type="SUPFAM" id="SSF56954">
    <property type="entry name" value="Outer membrane efflux proteins (OEP)"/>
    <property type="match status" value="1"/>
</dbReference>
<evidence type="ECO:0000256" key="4">
    <source>
        <dbReference type="ARBA" id="ARBA00022452"/>
    </source>
</evidence>
<evidence type="ECO:0000313" key="9">
    <source>
        <dbReference type="Proteomes" id="UP000008634"/>
    </source>
</evidence>
<evidence type="ECO:0000256" key="1">
    <source>
        <dbReference type="ARBA" id="ARBA00004442"/>
    </source>
</evidence>
<evidence type="ECO:0000256" key="2">
    <source>
        <dbReference type="ARBA" id="ARBA00007613"/>
    </source>
</evidence>
<dbReference type="AlphaFoldDB" id="E6X5E3"/>
<dbReference type="RefSeq" id="WP_013551959.1">
    <property type="nucleotide sequence ID" value="NC_014934.1"/>
</dbReference>
<comment type="subcellular location">
    <subcellularLocation>
        <location evidence="1">Cell outer membrane</location>
    </subcellularLocation>
</comment>
<dbReference type="eggNOG" id="COG1538">
    <property type="taxonomic scope" value="Bacteria"/>
</dbReference>
<dbReference type="PANTHER" id="PTHR30026">
    <property type="entry name" value="OUTER MEMBRANE PROTEIN TOLC"/>
    <property type="match status" value="1"/>
</dbReference>
<dbReference type="Gene3D" id="1.20.1600.10">
    <property type="entry name" value="Outer membrane efflux proteins (OEP)"/>
    <property type="match status" value="1"/>
</dbReference>
<evidence type="ECO:0000256" key="5">
    <source>
        <dbReference type="ARBA" id="ARBA00022692"/>
    </source>
</evidence>
<name>E6X5E3_CELAD</name>
<evidence type="ECO:0000313" key="8">
    <source>
        <dbReference type="EMBL" id="ADV50498.1"/>
    </source>
</evidence>
<dbReference type="KEGG" id="cao:Celal_3227"/>
<dbReference type="Proteomes" id="UP000008634">
    <property type="component" value="Chromosome"/>
</dbReference>
<dbReference type="HOGENOM" id="CLU_012817_12_2_10"/>
<dbReference type="GO" id="GO:0015288">
    <property type="term" value="F:porin activity"/>
    <property type="evidence" value="ECO:0007669"/>
    <property type="project" value="TreeGrafter"/>
</dbReference>
<dbReference type="InterPro" id="IPR003423">
    <property type="entry name" value="OMP_efflux"/>
</dbReference>
<gene>
    <name evidence="8" type="ordered locus">Celal_3227</name>
</gene>
<evidence type="ECO:0000256" key="7">
    <source>
        <dbReference type="ARBA" id="ARBA00023237"/>
    </source>
</evidence>
<dbReference type="InterPro" id="IPR051906">
    <property type="entry name" value="TolC-like"/>
</dbReference>